<dbReference type="NCBIfam" id="TIGR00229">
    <property type="entry name" value="sensory_box"/>
    <property type="match status" value="1"/>
</dbReference>
<dbReference type="GO" id="GO:0000155">
    <property type="term" value="F:phosphorelay sensor kinase activity"/>
    <property type="evidence" value="ECO:0007669"/>
    <property type="project" value="InterPro"/>
</dbReference>
<dbReference type="GO" id="GO:0005524">
    <property type="term" value="F:ATP binding"/>
    <property type="evidence" value="ECO:0007669"/>
    <property type="project" value="UniProtKB-KW"/>
</dbReference>
<dbReference type="PANTHER" id="PTHR45339:SF1">
    <property type="entry name" value="HYBRID SIGNAL TRANSDUCTION HISTIDINE KINASE J"/>
    <property type="match status" value="1"/>
</dbReference>
<evidence type="ECO:0000259" key="26">
    <source>
        <dbReference type="PROSITE" id="PS50113"/>
    </source>
</evidence>
<keyword evidence="13" id="KW-0902">Two-component regulatory system</keyword>
<dbReference type="InterPro" id="IPR003594">
    <property type="entry name" value="HATPase_dom"/>
</dbReference>
<dbReference type="SUPFAM" id="SSF47384">
    <property type="entry name" value="Homodimeric domain of signal transducing histidine kinase"/>
    <property type="match status" value="1"/>
</dbReference>
<dbReference type="InterPro" id="IPR001789">
    <property type="entry name" value="Sig_transdc_resp-reg_receiver"/>
</dbReference>
<feature type="modified residue" description="4-aspartylphosphate" evidence="21">
    <location>
        <position position="550"/>
    </location>
</feature>
<dbReference type="SMART" id="SM00448">
    <property type="entry name" value="REC"/>
    <property type="match status" value="2"/>
</dbReference>
<keyword evidence="14" id="KW-0843">Virulence</keyword>
<dbReference type="SUPFAM" id="SSF55785">
    <property type="entry name" value="PYP-like sensor domain (PAS domain)"/>
    <property type="match status" value="1"/>
</dbReference>
<dbReference type="Pfam" id="PF00072">
    <property type="entry name" value="Response_reg"/>
    <property type="match status" value="2"/>
</dbReference>
<feature type="domain" description="Response regulatory" evidence="25">
    <location>
        <begin position="650"/>
        <end position="766"/>
    </location>
</feature>
<dbReference type="SMART" id="SM00387">
    <property type="entry name" value="HATPase_c"/>
    <property type="match status" value="1"/>
</dbReference>
<keyword evidence="22" id="KW-0175">Coiled coil</keyword>
<dbReference type="InterPro" id="IPR005467">
    <property type="entry name" value="His_kinase_dom"/>
</dbReference>
<dbReference type="SMART" id="SM00388">
    <property type="entry name" value="HisKA"/>
    <property type="match status" value="1"/>
</dbReference>
<dbReference type="Pfam" id="PF00512">
    <property type="entry name" value="HisKA"/>
    <property type="match status" value="1"/>
</dbReference>
<evidence type="ECO:0000256" key="21">
    <source>
        <dbReference type="PROSITE-ProRule" id="PRU00169"/>
    </source>
</evidence>
<dbReference type="InterPro" id="IPR003661">
    <property type="entry name" value="HisK_dim/P_dom"/>
</dbReference>
<dbReference type="AlphaFoldDB" id="A0A5E4XRQ0"/>
<keyword evidence="15 23" id="KW-0472">Membrane</keyword>
<evidence type="ECO:0000256" key="16">
    <source>
        <dbReference type="ARBA" id="ARBA00058004"/>
    </source>
</evidence>
<dbReference type="FunFam" id="3.30.565.10:FF:000010">
    <property type="entry name" value="Sensor histidine kinase RcsC"/>
    <property type="match status" value="1"/>
</dbReference>
<comment type="subunit">
    <text evidence="17">At low DSF concentrations, interacts with RpfF.</text>
</comment>
<dbReference type="InterPro" id="IPR000014">
    <property type="entry name" value="PAS"/>
</dbReference>
<evidence type="ECO:0000256" key="23">
    <source>
        <dbReference type="SAM" id="Phobius"/>
    </source>
</evidence>
<evidence type="ECO:0000256" key="17">
    <source>
        <dbReference type="ARBA" id="ARBA00064003"/>
    </source>
</evidence>
<evidence type="ECO:0000256" key="11">
    <source>
        <dbReference type="ARBA" id="ARBA00022840"/>
    </source>
</evidence>
<feature type="transmembrane region" description="Helical" evidence="23">
    <location>
        <begin position="57"/>
        <end position="79"/>
    </location>
</feature>
<dbReference type="Gene3D" id="3.30.450.20">
    <property type="entry name" value="PAS domain"/>
    <property type="match status" value="1"/>
</dbReference>
<evidence type="ECO:0000256" key="14">
    <source>
        <dbReference type="ARBA" id="ARBA00023026"/>
    </source>
</evidence>
<dbReference type="CDD" id="cd00130">
    <property type="entry name" value="PAS"/>
    <property type="match status" value="1"/>
</dbReference>
<dbReference type="Pfam" id="PF02518">
    <property type="entry name" value="HATPase_c"/>
    <property type="match status" value="1"/>
</dbReference>
<evidence type="ECO:0000256" key="7">
    <source>
        <dbReference type="ARBA" id="ARBA00022692"/>
    </source>
</evidence>
<keyword evidence="11" id="KW-0067">ATP-binding</keyword>
<evidence type="ECO:0000259" key="24">
    <source>
        <dbReference type="PROSITE" id="PS50109"/>
    </source>
</evidence>
<dbReference type="GO" id="GO:0005886">
    <property type="term" value="C:plasma membrane"/>
    <property type="evidence" value="ECO:0007669"/>
    <property type="project" value="UniProtKB-SubCell"/>
</dbReference>
<dbReference type="InterPro" id="IPR036097">
    <property type="entry name" value="HisK_dim/P_sf"/>
</dbReference>
<dbReference type="EMBL" id="CABPSD010000014">
    <property type="protein sequence ID" value="VVE38755.1"/>
    <property type="molecule type" value="Genomic_DNA"/>
</dbReference>
<dbReference type="Pfam" id="PF01627">
    <property type="entry name" value="Hpt"/>
    <property type="match status" value="1"/>
</dbReference>
<dbReference type="CDD" id="cd17546">
    <property type="entry name" value="REC_hyHK_CKI1_RcsC-like"/>
    <property type="match status" value="2"/>
</dbReference>
<dbReference type="PRINTS" id="PR00344">
    <property type="entry name" value="BCTRLSENSOR"/>
</dbReference>
<keyword evidence="9" id="KW-0547">Nucleotide-binding</keyword>
<evidence type="ECO:0000256" key="9">
    <source>
        <dbReference type="ARBA" id="ARBA00022741"/>
    </source>
</evidence>
<dbReference type="Pfam" id="PF13426">
    <property type="entry name" value="PAS_9"/>
    <property type="match status" value="1"/>
</dbReference>
<feature type="modified residue" description="4-aspartylphosphate" evidence="21">
    <location>
        <position position="699"/>
    </location>
</feature>
<dbReference type="PROSITE" id="PS50894">
    <property type="entry name" value="HPT"/>
    <property type="match status" value="1"/>
</dbReference>
<feature type="domain" description="Response regulatory" evidence="25">
    <location>
        <begin position="496"/>
        <end position="618"/>
    </location>
</feature>
<dbReference type="Gene3D" id="3.30.565.10">
    <property type="entry name" value="Histidine kinase-like ATPase, C-terminal domain"/>
    <property type="match status" value="1"/>
</dbReference>
<evidence type="ECO:0000256" key="2">
    <source>
        <dbReference type="ARBA" id="ARBA00004651"/>
    </source>
</evidence>
<gene>
    <name evidence="28" type="ORF">PMO31116_04004</name>
</gene>
<protein>
    <recommendedName>
        <fullName evidence="18">Sensory/regulatory protein RpfC</fullName>
        <ecNumber evidence="3">2.7.13.3</ecNumber>
    </recommendedName>
    <alternativeName>
        <fullName evidence="19">Virulence sensor protein BvgS</fullName>
    </alternativeName>
</protein>
<dbReference type="InterPro" id="IPR035965">
    <property type="entry name" value="PAS-like_dom_sf"/>
</dbReference>
<dbReference type="SUPFAM" id="SSF47226">
    <property type="entry name" value="Histidine-containing phosphotransfer domain, HPT domain"/>
    <property type="match status" value="1"/>
</dbReference>
<dbReference type="FunFam" id="1.10.287.130:FF:000002">
    <property type="entry name" value="Two-component osmosensing histidine kinase"/>
    <property type="match status" value="1"/>
</dbReference>
<keyword evidence="7 23" id="KW-0812">Transmembrane</keyword>
<comment type="catalytic activity">
    <reaction evidence="1">
        <text>ATP + protein L-histidine = ADP + protein N-phospho-L-histidine.</text>
        <dbReference type="EC" id="2.7.13.3"/>
    </reaction>
</comment>
<evidence type="ECO:0000313" key="29">
    <source>
        <dbReference type="Proteomes" id="UP000368474"/>
    </source>
</evidence>
<evidence type="ECO:0000256" key="20">
    <source>
        <dbReference type="PROSITE-ProRule" id="PRU00110"/>
    </source>
</evidence>
<dbReference type="InterPro" id="IPR011006">
    <property type="entry name" value="CheY-like_superfamily"/>
</dbReference>
<dbReference type="InterPro" id="IPR036890">
    <property type="entry name" value="HATPase_C_sf"/>
</dbReference>
<dbReference type="SUPFAM" id="SSF55874">
    <property type="entry name" value="ATPase domain of HSP90 chaperone/DNA topoisomerase II/histidine kinase"/>
    <property type="match status" value="1"/>
</dbReference>
<feature type="domain" description="HPt" evidence="27">
    <location>
        <begin position="812"/>
        <end position="905"/>
    </location>
</feature>
<evidence type="ECO:0000256" key="18">
    <source>
        <dbReference type="ARBA" id="ARBA00068150"/>
    </source>
</evidence>
<accession>A0A5E4XRQ0</accession>
<evidence type="ECO:0000256" key="12">
    <source>
        <dbReference type="ARBA" id="ARBA00022989"/>
    </source>
</evidence>
<dbReference type="PROSITE" id="PS50110">
    <property type="entry name" value="RESPONSE_REGULATORY"/>
    <property type="match status" value="2"/>
</dbReference>
<keyword evidence="29" id="KW-1185">Reference proteome</keyword>
<dbReference type="InterPro" id="IPR000700">
    <property type="entry name" value="PAS-assoc_C"/>
</dbReference>
<keyword evidence="8" id="KW-0732">Signal</keyword>
<dbReference type="Gene3D" id="1.10.287.130">
    <property type="match status" value="1"/>
</dbReference>
<keyword evidence="12 23" id="KW-1133">Transmembrane helix</keyword>
<evidence type="ECO:0000256" key="3">
    <source>
        <dbReference type="ARBA" id="ARBA00012438"/>
    </source>
</evidence>
<evidence type="ECO:0000256" key="13">
    <source>
        <dbReference type="ARBA" id="ARBA00023012"/>
    </source>
</evidence>
<name>A0A5E4XRQ0_9BURK</name>
<dbReference type="SMART" id="SM00073">
    <property type="entry name" value="HPT"/>
    <property type="match status" value="1"/>
</dbReference>
<evidence type="ECO:0000256" key="5">
    <source>
        <dbReference type="ARBA" id="ARBA00022553"/>
    </source>
</evidence>
<dbReference type="PROSITE" id="PS50113">
    <property type="entry name" value="PAC"/>
    <property type="match status" value="1"/>
</dbReference>
<evidence type="ECO:0000256" key="22">
    <source>
        <dbReference type="SAM" id="Coils"/>
    </source>
</evidence>
<dbReference type="Gene3D" id="1.20.120.160">
    <property type="entry name" value="HPT domain"/>
    <property type="match status" value="1"/>
</dbReference>
<evidence type="ECO:0000256" key="4">
    <source>
        <dbReference type="ARBA" id="ARBA00022475"/>
    </source>
</evidence>
<comment type="function">
    <text evidence="16">Member of the two-component regulatory system BvgS/BvgA. Phosphorylates BvgA via a four-step phosphorelay in response to environmental signals.</text>
</comment>
<feature type="domain" description="PAC" evidence="26">
    <location>
        <begin position="187"/>
        <end position="238"/>
    </location>
</feature>
<dbReference type="InterPro" id="IPR004358">
    <property type="entry name" value="Sig_transdc_His_kin-like_C"/>
</dbReference>
<dbReference type="InterPro" id="IPR008207">
    <property type="entry name" value="Sig_transdc_His_kin_Hpt_dom"/>
</dbReference>
<keyword evidence="6" id="KW-0808">Transferase</keyword>
<evidence type="ECO:0000313" key="28">
    <source>
        <dbReference type="EMBL" id="VVE38755.1"/>
    </source>
</evidence>
<feature type="coiled-coil region" evidence="22">
    <location>
        <begin position="92"/>
        <end position="119"/>
    </location>
</feature>
<dbReference type="CDD" id="cd00082">
    <property type="entry name" value="HisKA"/>
    <property type="match status" value="1"/>
</dbReference>
<dbReference type="EC" id="2.7.13.3" evidence="3"/>
<evidence type="ECO:0000256" key="10">
    <source>
        <dbReference type="ARBA" id="ARBA00022777"/>
    </source>
</evidence>
<comment type="subcellular location">
    <subcellularLocation>
        <location evidence="2">Cell membrane</location>
        <topology evidence="2">Multi-pass membrane protein</topology>
    </subcellularLocation>
</comment>
<feature type="domain" description="Histidine kinase" evidence="24">
    <location>
        <begin position="256"/>
        <end position="477"/>
    </location>
</feature>
<evidence type="ECO:0000256" key="1">
    <source>
        <dbReference type="ARBA" id="ARBA00000085"/>
    </source>
</evidence>
<dbReference type="InterPro" id="IPR036641">
    <property type="entry name" value="HPT_dom_sf"/>
</dbReference>
<keyword evidence="4" id="KW-1003">Cell membrane</keyword>
<evidence type="ECO:0000256" key="15">
    <source>
        <dbReference type="ARBA" id="ARBA00023136"/>
    </source>
</evidence>
<organism evidence="28 29">
    <name type="scientific">Pandoraea morbifera</name>
    <dbReference type="NCBI Taxonomy" id="2508300"/>
    <lineage>
        <taxon>Bacteria</taxon>
        <taxon>Pseudomonadati</taxon>
        <taxon>Pseudomonadota</taxon>
        <taxon>Betaproteobacteria</taxon>
        <taxon>Burkholderiales</taxon>
        <taxon>Burkholderiaceae</taxon>
        <taxon>Pandoraea</taxon>
    </lineage>
</organism>
<feature type="modified residue" description="Phosphohistidine" evidence="20">
    <location>
        <position position="851"/>
    </location>
</feature>
<sequence length="996" mass="106863">MPRERRAIRIVFSTADSDPVILEETDRRGGACFRVSRGTIGSSSGKEQGRHESMMEFTSTVVVASLFAGLSAVTIGALLHARRVSRASSEALVDAQARAQAANHEAASLKAALDQLRLEQTAVLDHTPVSVCFVKDRVIVRCNRGFEKLFGYEKGEPVGKSTRILYATDEAWEQASRNYRTVSGHIYAGDAEFVRKDGTPIWCADHGTLLDPDDPGKGSVWTALDVTERKRAEEATRMAKEAAEEASRMKSEFLANMSHEIRTPMNGVIGMSRLALQTDLAPKQRTYVEKIAASAESLLRIINDILDYSKAEAGKIVLEKAPFRLQDILDNLSSLIVLKTEASGVEVVFRVSSDIPALLVGDSLRLSQILINLGTNAAKFTQRGEIVVSVDLQAQNAQRVVLAFAVTDTGIGMTESQLGRLFQSFSQADGSITRQYGGTGLGLAISKQLVELMGGKIDVQSTPGVGSRFSFTLEFDIGRADDVRERQALPSLQGRRVLVVDDNALACEVLAEMVLSFGAQVVTASSGAAALDALVVASNAGTPIDLVLMDWRMPGWDGVETTRYIRGDARIAATPAVLMVSAYSREDVIEHADGVHLDGFLAKPVSPSTLHDTLLNTLYPSAANRVRSAPPREFPLGSLKESLAGLAGARVLLVEDNAINREVALELLAQAPVHVDVAYDGSEAVERVQRAHYDLVLMDIQMPVMDGLSATRRIRAMPGFEALPIVAMTAHAMARDRDESLSAGMNAHLTKPIDAAELMHALVTWIRPEATTPVPEIEVATPAPADKQRPLRPLPQLAGVNWQIALQRANHNPALLHRIVERFREDHARSAQALLDAARENAIATIARIAHGLKSASAYLGAGNLSWLAGEVERAARRGADDEALALIPDLAATLGALVEGLASFDLPPEAPDGAGAADATRLEPLMTRLAELLRADDADALVALNDLTQAAKGTTLPGEALSSIREAVIDVEYATALTALDALAVSMGIQRGGVD</sequence>
<proteinExistence type="predicted"/>
<reference evidence="28 29" key="1">
    <citation type="submission" date="2019-08" db="EMBL/GenBank/DDBJ databases">
        <authorList>
            <person name="Peeters C."/>
        </authorList>
    </citation>
    <scope>NUCLEOTIDE SEQUENCE [LARGE SCALE GENOMIC DNA]</scope>
    <source>
        <strain evidence="28 29">LMG 31116</strain>
    </source>
</reference>
<evidence type="ECO:0000259" key="25">
    <source>
        <dbReference type="PROSITE" id="PS50110"/>
    </source>
</evidence>
<keyword evidence="10 28" id="KW-0418">Kinase</keyword>
<evidence type="ECO:0000259" key="27">
    <source>
        <dbReference type="PROSITE" id="PS50894"/>
    </source>
</evidence>
<evidence type="ECO:0000256" key="19">
    <source>
        <dbReference type="ARBA" id="ARBA00070152"/>
    </source>
</evidence>
<dbReference type="SUPFAM" id="SSF52172">
    <property type="entry name" value="CheY-like"/>
    <property type="match status" value="2"/>
</dbReference>
<dbReference type="PROSITE" id="PS50109">
    <property type="entry name" value="HIS_KIN"/>
    <property type="match status" value="1"/>
</dbReference>
<evidence type="ECO:0000256" key="8">
    <source>
        <dbReference type="ARBA" id="ARBA00022729"/>
    </source>
</evidence>
<dbReference type="Proteomes" id="UP000368474">
    <property type="component" value="Unassembled WGS sequence"/>
</dbReference>
<dbReference type="PANTHER" id="PTHR45339">
    <property type="entry name" value="HYBRID SIGNAL TRANSDUCTION HISTIDINE KINASE J"/>
    <property type="match status" value="1"/>
</dbReference>
<evidence type="ECO:0000256" key="6">
    <source>
        <dbReference type="ARBA" id="ARBA00022679"/>
    </source>
</evidence>
<dbReference type="Gene3D" id="3.40.50.2300">
    <property type="match status" value="2"/>
</dbReference>
<keyword evidence="5 21" id="KW-0597">Phosphoprotein</keyword>
<dbReference type="CDD" id="cd16922">
    <property type="entry name" value="HATPase_EvgS-ArcB-TorS-like"/>
    <property type="match status" value="1"/>
</dbReference>